<reference evidence="2" key="1">
    <citation type="journal article" date="2023" name="Nat. Plants">
        <title>Single-cell RNA sequencing provides a high-resolution roadmap for understanding the multicellular compartmentation of specialized metabolism.</title>
        <authorList>
            <person name="Sun S."/>
            <person name="Shen X."/>
            <person name="Li Y."/>
            <person name="Li Y."/>
            <person name="Wang S."/>
            <person name="Li R."/>
            <person name="Zhang H."/>
            <person name="Shen G."/>
            <person name="Guo B."/>
            <person name="Wei J."/>
            <person name="Xu J."/>
            <person name="St-Pierre B."/>
            <person name="Chen S."/>
            <person name="Sun C."/>
        </authorList>
    </citation>
    <scope>NUCLEOTIDE SEQUENCE [LARGE SCALE GENOMIC DNA]</scope>
</reference>
<comment type="caution">
    <text evidence="1">The sequence shown here is derived from an EMBL/GenBank/DDBJ whole genome shotgun (WGS) entry which is preliminary data.</text>
</comment>
<dbReference type="EMBL" id="CM044701">
    <property type="protein sequence ID" value="KAI5683417.1"/>
    <property type="molecule type" value="Genomic_DNA"/>
</dbReference>
<name>A0ACC0CEW0_CATRO</name>
<accession>A0ACC0CEW0</accession>
<gene>
    <name evidence="1" type="ORF">M9H77_04645</name>
</gene>
<keyword evidence="2" id="KW-1185">Reference proteome</keyword>
<sequence length="196" mass="22051">MTSVSKGRSLMRFKSGVVGQGLAPVSRRNSFLPVGLVELELRLISCTRHAIFLRSFILVGVGFANWVTAIDGLVISAVLCFLICLTTWGSLVPICGHVDEDLFHYFFGDSILLQWLVEYRSQRLKVSCVVAIDGQTWNETFSLTTYFGITQSFEFFSIGTNNMRNQALCRNRKSLIRSVKGYNNPLLAEKKVKRIT</sequence>
<organism evidence="1 2">
    <name type="scientific">Catharanthus roseus</name>
    <name type="common">Madagascar periwinkle</name>
    <name type="synonym">Vinca rosea</name>
    <dbReference type="NCBI Taxonomy" id="4058"/>
    <lineage>
        <taxon>Eukaryota</taxon>
        <taxon>Viridiplantae</taxon>
        <taxon>Streptophyta</taxon>
        <taxon>Embryophyta</taxon>
        <taxon>Tracheophyta</taxon>
        <taxon>Spermatophyta</taxon>
        <taxon>Magnoliopsida</taxon>
        <taxon>eudicotyledons</taxon>
        <taxon>Gunneridae</taxon>
        <taxon>Pentapetalae</taxon>
        <taxon>asterids</taxon>
        <taxon>lamiids</taxon>
        <taxon>Gentianales</taxon>
        <taxon>Apocynaceae</taxon>
        <taxon>Rauvolfioideae</taxon>
        <taxon>Vinceae</taxon>
        <taxon>Catharanthinae</taxon>
        <taxon>Catharanthus</taxon>
    </lineage>
</organism>
<protein>
    <submittedName>
        <fullName evidence="1">Uncharacterized protein</fullName>
    </submittedName>
</protein>
<dbReference type="Proteomes" id="UP001060085">
    <property type="component" value="Linkage Group LG01"/>
</dbReference>
<evidence type="ECO:0000313" key="2">
    <source>
        <dbReference type="Proteomes" id="UP001060085"/>
    </source>
</evidence>
<evidence type="ECO:0000313" key="1">
    <source>
        <dbReference type="EMBL" id="KAI5683417.1"/>
    </source>
</evidence>
<proteinExistence type="predicted"/>